<feature type="compositionally biased region" description="Low complexity" evidence="2">
    <location>
        <begin position="1"/>
        <end position="10"/>
    </location>
</feature>
<feature type="region of interest" description="Disordered" evidence="2">
    <location>
        <begin position="274"/>
        <end position="305"/>
    </location>
</feature>
<feature type="domain" description="C3H1-type" evidence="3">
    <location>
        <begin position="482"/>
        <end position="511"/>
    </location>
</feature>
<feature type="region of interest" description="Disordered" evidence="2">
    <location>
        <begin position="189"/>
        <end position="239"/>
    </location>
</feature>
<feature type="compositionally biased region" description="Polar residues" evidence="2">
    <location>
        <begin position="742"/>
        <end position="758"/>
    </location>
</feature>
<dbReference type="EMBL" id="QJNS01000344">
    <property type="protein sequence ID" value="RYO79139.1"/>
    <property type="molecule type" value="Genomic_DNA"/>
</dbReference>
<feature type="region of interest" description="Disordered" evidence="2">
    <location>
        <begin position="115"/>
        <end position="148"/>
    </location>
</feature>
<feature type="compositionally biased region" description="Gly residues" evidence="2">
    <location>
        <begin position="554"/>
        <end position="566"/>
    </location>
</feature>
<dbReference type="Proteomes" id="UP000294003">
    <property type="component" value="Unassembled WGS sequence"/>
</dbReference>
<sequence length="824" mass="83400">MDTSSSTSLPPSSPSPPSSIPAGRVIATTNITAANSPSNASYSSGASCLSTRNTSPDHAVAVISVFPIDKETATSPGHSKSSSSSSCSQIAASSSSSSPSPLVELRLKTDIKYTPNTLLDTGDDNNYNPTSVPLTQTAPANAKMDRNPFQSVNDRRSKMAMDRGLHQHPTGSPVPSPAIAQFQFHQLQNTSLGPSGGSGSGTGGSGGSVQALGSPIQPAGSGVGGGLLPPAAPRGLASSNWRAGQPILDDASSSSSRANSSAAAAAAGMYNPFDPTAGGSSRHHHHSSFHGSSFSPQLSGTGGTAEVVAAGSGPVFSDAQLDASYAYCFDRGNGQFTRLVPADMLPPLRDVPAVQQGCAGMLVLPLPRAAPPGGRSGNANVSTEPVGFRSRIDNIVASTPSTPTHHQPPTSSSTAAGHHSHAHSHSHPHPPSLATSSANPGLNTTNTNKKPPPHPGSHHHNHHPHHHHQPHQQHNQQQQPQRRPKIYCDKWVHEGVCAFTQQGCKYKHEMPFDKVTQHQLGLFHGFPAWWKKHQAELARQRDPVPPPSPLDNAGGAGGRDSRGGGGCEDDEERLVMGVGERFLTSRSGAAGVGGGAGVGVGMRGERGEGAVGGHGVDADGGGMMLGGSGRLGAAGAPAAGFAWRRGPIVPSNAGLGIGVGVGIGEHPGDAQVGNMATSMATQPARSGTLGSSGLQRGVRNPLAVSYGSPFGPIAPPARASAAATASAAASASVAKTAGPGSKATSSGAPTSTGANPSGPTAGAGASIPTANPYASLEVLDDEDRLSKDVVNSTAVSENWRENEGESGSIGAKKANADAPRFAQS</sequence>
<dbReference type="InterPro" id="IPR000571">
    <property type="entry name" value="Znf_CCCH"/>
</dbReference>
<feature type="compositionally biased region" description="Basic residues" evidence="2">
    <location>
        <begin position="456"/>
        <end position="471"/>
    </location>
</feature>
<keyword evidence="1" id="KW-0862">Zinc</keyword>
<gene>
    <name evidence="4" type="ORF">DL762_008306</name>
</gene>
<evidence type="ECO:0000259" key="3">
    <source>
        <dbReference type="PROSITE" id="PS50103"/>
    </source>
</evidence>
<feature type="region of interest" description="Disordered" evidence="2">
    <location>
        <begin position="397"/>
        <end position="483"/>
    </location>
</feature>
<proteinExistence type="predicted"/>
<organism evidence="4 5">
    <name type="scientific">Monosporascus cannonballus</name>
    <dbReference type="NCBI Taxonomy" id="155416"/>
    <lineage>
        <taxon>Eukaryota</taxon>
        <taxon>Fungi</taxon>
        <taxon>Dikarya</taxon>
        <taxon>Ascomycota</taxon>
        <taxon>Pezizomycotina</taxon>
        <taxon>Sordariomycetes</taxon>
        <taxon>Xylariomycetidae</taxon>
        <taxon>Xylariales</taxon>
        <taxon>Xylariales incertae sedis</taxon>
        <taxon>Monosporascus</taxon>
    </lineage>
</organism>
<reference evidence="4 5" key="1">
    <citation type="submission" date="2018-06" db="EMBL/GenBank/DDBJ databases">
        <title>Complete Genomes of Monosporascus.</title>
        <authorList>
            <person name="Robinson A.J."/>
            <person name="Natvig D.O."/>
        </authorList>
    </citation>
    <scope>NUCLEOTIDE SEQUENCE [LARGE SCALE GENOMIC DNA]</scope>
    <source>
        <strain evidence="4 5">CBS 609.92</strain>
    </source>
</reference>
<feature type="compositionally biased region" description="Low complexity" evidence="2">
    <location>
        <begin position="398"/>
        <end position="417"/>
    </location>
</feature>
<keyword evidence="5" id="KW-1185">Reference proteome</keyword>
<feature type="region of interest" description="Disordered" evidence="2">
    <location>
        <begin position="537"/>
        <end position="570"/>
    </location>
</feature>
<feature type="compositionally biased region" description="Basic residues" evidence="2">
    <location>
        <begin position="418"/>
        <end position="428"/>
    </location>
</feature>
<evidence type="ECO:0000313" key="4">
    <source>
        <dbReference type="EMBL" id="RYO79139.1"/>
    </source>
</evidence>
<feature type="zinc finger region" description="C3H1-type" evidence="1">
    <location>
        <begin position="482"/>
        <end position="511"/>
    </location>
</feature>
<feature type="region of interest" description="Disordered" evidence="2">
    <location>
        <begin position="735"/>
        <end position="769"/>
    </location>
</feature>
<feature type="compositionally biased region" description="Gly residues" evidence="2">
    <location>
        <begin position="194"/>
        <end position="207"/>
    </location>
</feature>
<feature type="compositionally biased region" description="Low complexity" evidence="2">
    <location>
        <begin position="73"/>
        <end position="101"/>
    </location>
</feature>
<accession>A0ABY0GWK1</accession>
<name>A0ABY0GWK1_9PEZI</name>
<feature type="compositionally biased region" description="Low complexity" evidence="2">
    <location>
        <begin position="432"/>
        <end position="449"/>
    </location>
</feature>
<feature type="region of interest" description="Disordered" evidence="2">
    <location>
        <begin position="788"/>
        <end position="824"/>
    </location>
</feature>
<feature type="region of interest" description="Disordered" evidence="2">
    <location>
        <begin position="72"/>
        <end position="102"/>
    </location>
</feature>
<feature type="compositionally biased region" description="Low complexity" evidence="2">
    <location>
        <begin position="472"/>
        <end position="481"/>
    </location>
</feature>
<evidence type="ECO:0000256" key="2">
    <source>
        <dbReference type="SAM" id="MobiDB-lite"/>
    </source>
</evidence>
<keyword evidence="1" id="KW-0863">Zinc-finger</keyword>
<keyword evidence="1" id="KW-0479">Metal-binding</keyword>
<evidence type="ECO:0000313" key="5">
    <source>
        <dbReference type="Proteomes" id="UP000294003"/>
    </source>
</evidence>
<evidence type="ECO:0000256" key="1">
    <source>
        <dbReference type="PROSITE-ProRule" id="PRU00723"/>
    </source>
</evidence>
<comment type="caution">
    <text evidence="4">The sequence shown here is derived from an EMBL/GenBank/DDBJ whole genome shotgun (WGS) entry which is preliminary data.</text>
</comment>
<feature type="compositionally biased region" description="Polar residues" evidence="2">
    <location>
        <begin position="115"/>
        <end position="139"/>
    </location>
</feature>
<protein>
    <recommendedName>
        <fullName evidence="3">C3H1-type domain-containing protein</fullName>
    </recommendedName>
</protein>
<feature type="region of interest" description="Disordered" evidence="2">
    <location>
        <begin position="1"/>
        <end position="23"/>
    </location>
</feature>
<dbReference type="PROSITE" id="PS50103">
    <property type="entry name" value="ZF_C3H1"/>
    <property type="match status" value="1"/>
</dbReference>